<dbReference type="PROSITE" id="PS51085">
    <property type="entry name" value="2FE2S_FER_2"/>
    <property type="match status" value="1"/>
</dbReference>
<keyword evidence="2" id="KW-0285">Flavoprotein</keyword>
<dbReference type="GO" id="GO:0016491">
    <property type="term" value="F:oxidoreductase activity"/>
    <property type="evidence" value="ECO:0007669"/>
    <property type="project" value="UniProtKB-KW"/>
</dbReference>
<dbReference type="SUPFAM" id="SSF52343">
    <property type="entry name" value="Ferredoxin reductase-like, C-terminal NADP-linked domain"/>
    <property type="match status" value="1"/>
</dbReference>
<evidence type="ECO:0000313" key="12">
    <source>
        <dbReference type="EMBL" id="NOE20834.1"/>
    </source>
</evidence>
<evidence type="ECO:0000256" key="6">
    <source>
        <dbReference type="ARBA" id="ARBA00023002"/>
    </source>
</evidence>
<dbReference type="InterPro" id="IPR001709">
    <property type="entry name" value="Flavoprot_Pyr_Nucl_cyt_Rdtase"/>
</dbReference>
<proteinExistence type="predicted"/>
<dbReference type="InterPro" id="IPR001433">
    <property type="entry name" value="OxRdtase_FAD/NAD-bd"/>
</dbReference>
<dbReference type="SUPFAM" id="SSF54292">
    <property type="entry name" value="2Fe-2S ferredoxin-like"/>
    <property type="match status" value="1"/>
</dbReference>
<evidence type="ECO:0000313" key="13">
    <source>
        <dbReference type="Proteomes" id="UP000597886"/>
    </source>
</evidence>
<dbReference type="CDD" id="cd00207">
    <property type="entry name" value="fer2"/>
    <property type="match status" value="1"/>
</dbReference>
<protein>
    <submittedName>
        <fullName evidence="12">2Fe-2S iron-sulfur cluster binding domain-containing protein</fullName>
    </submittedName>
</protein>
<dbReference type="PANTHER" id="PTHR47354">
    <property type="entry name" value="NADH OXIDOREDUCTASE HCR"/>
    <property type="match status" value="1"/>
</dbReference>
<dbReference type="PRINTS" id="PR00406">
    <property type="entry name" value="CYTB5RDTASE"/>
</dbReference>
<dbReference type="Pfam" id="PF00970">
    <property type="entry name" value="FAD_binding_6"/>
    <property type="match status" value="1"/>
</dbReference>
<dbReference type="PANTHER" id="PTHR47354:SF8">
    <property type="entry name" value="1,2-PHENYLACETYL-COA EPOXIDASE, SUBUNIT E"/>
    <property type="match status" value="1"/>
</dbReference>
<evidence type="ECO:0000256" key="9">
    <source>
        <dbReference type="ARBA" id="ARBA00034078"/>
    </source>
</evidence>
<accession>A0AA90ZHS4</accession>
<dbReference type="PROSITE" id="PS51384">
    <property type="entry name" value="FAD_FR"/>
    <property type="match status" value="1"/>
</dbReference>
<dbReference type="InterPro" id="IPR006058">
    <property type="entry name" value="2Fe2S_fd_BS"/>
</dbReference>
<keyword evidence="8" id="KW-0411">Iron-sulfur</keyword>
<evidence type="ECO:0000256" key="8">
    <source>
        <dbReference type="ARBA" id="ARBA00023014"/>
    </source>
</evidence>
<dbReference type="PRINTS" id="PR00371">
    <property type="entry name" value="FPNCR"/>
</dbReference>
<keyword evidence="3" id="KW-0001">2Fe-2S</keyword>
<evidence type="ECO:0000256" key="5">
    <source>
        <dbReference type="ARBA" id="ARBA00022827"/>
    </source>
</evidence>
<dbReference type="GO" id="GO:0050660">
    <property type="term" value="F:flavin adenine dinucleotide binding"/>
    <property type="evidence" value="ECO:0007669"/>
    <property type="project" value="TreeGrafter"/>
</dbReference>
<evidence type="ECO:0000256" key="4">
    <source>
        <dbReference type="ARBA" id="ARBA00022723"/>
    </source>
</evidence>
<dbReference type="RefSeq" id="WP_171331919.1">
    <property type="nucleotide sequence ID" value="NZ_WVRA01000015.1"/>
</dbReference>
<keyword evidence="5" id="KW-0274">FAD</keyword>
<dbReference type="InterPro" id="IPR001041">
    <property type="entry name" value="2Fe-2S_ferredoxin-type"/>
</dbReference>
<gene>
    <name evidence="12" type="ORF">GS634_22110</name>
</gene>
<keyword evidence="7" id="KW-0408">Iron</keyword>
<dbReference type="InterPro" id="IPR017938">
    <property type="entry name" value="Riboflavin_synthase-like_b-brl"/>
</dbReference>
<dbReference type="AlphaFoldDB" id="A0AA90ZHS4"/>
<dbReference type="InterPro" id="IPR008333">
    <property type="entry name" value="Cbr1-like_FAD-bd_dom"/>
</dbReference>
<comment type="caution">
    <text evidence="12">The sequence shown here is derived from an EMBL/GenBank/DDBJ whole genome shotgun (WGS) entry which is preliminary data.</text>
</comment>
<dbReference type="InterPro" id="IPR036010">
    <property type="entry name" value="2Fe-2S_ferredoxin-like_sf"/>
</dbReference>
<reference evidence="12" key="1">
    <citation type="submission" date="2019-12" db="EMBL/GenBank/DDBJ databases">
        <title>Ruegeria JWLKs population differentiation of coral mucus and skeleton niches.</title>
        <authorList>
            <person name="Luo D."/>
        </authorList>
    </citation>
    <scope>NUCLEOTIDE SEQUENCE</scope>
    <source>
        <strain evidence="12">HKCCD6181</strain>
    </source>
</reference>
<feature type="domain" description="2Fe-2S ferredoxin-type" evidence="10">
    <location>
        <begin position="266"/>
        <end position="357"/>
    </location>
</feature>
<dbReference type="Gene3D" id="3.10.20.30">
    <property type="match status" value="1"/>
</dbReference>
<dbReference type="InterPro" id="IPR050415">
    <property type="entry name" value="MRET"/>
</dbReference>
<feature type="domain" description="FAD-binding FR-type" evidence="11">
    <location>
        <begin position="4"/>
        <end position="110"/>
    </location>
</feature>
<keyword evidence="6" id="KW-0560">Oxidoreductase</keyword>
<dbReference type="CDD" id="cd06214">
    <property type="entry name" value="PA_degradation_oxidoreductase_like"/>
    <property type="match status" value="1"/>
</dbReference>
<dbReference type="GO" id="GO:0051537">
    <property type="term" value="F:2 iron, 2 sulfur cluster binding"/>
    <property type="evidence" value="ECO:0007669"/>
    <property type="project" value="UniProtKB-KW"/>
</dbReference>
<dbReference type="Gene3D" id="3.40.50.80">
    <property type="entry name" value="Nucleotide-binding domain of ferredoxin-NADP reductase (FNR) module"/>
    <property type="match status" value="1"/>
</dbReference>
<name>A0AA90ZHS4_9RHOB</name>
<dbReference type="Pfam" id="PF00111">
    <property type="entry name" value="Fer2"/>
    <property type="match status" value="1"/>
</dbReference>
<dbReference type="InterPro" id="IPR039261">
    <property type="entry name" value="FNR_nucleotide-bd"/>
</dbReference>
<comment type="cofactor">
    <cofactor evidence="1">
        <name>FAD</name>
        <dbReference type="ChEBI" id="CHEBI:57692"/>
    </cofactor>
</comment>
<dbReference type="PROSITE" id="PS00197">
    <property type="entry name" value="2FE2S_FER_1"/>
    <property type="match status" value="1"/>
</dbReference>
<comment type="cofactor">
    <cofactor evidence="9">
        <name>[2Fe-2S] cluster</name>
        <dbReference type="ChEBI" id="CHEBI:190135"/>
    </cofactor>
</comment>
<evidence type="ECO:0000256" key="1">
    <source>
        <dbReference type="ARBA" id="ARBA00001974"/>
    </source>
</evidence>
<dbReference type="InterPro" id="IPR012675">
    <property type="entry name" value="Beta-grasp_dom_sf"/>
</dbReference>
<dbReference type="SUPFAM" id="SSF63380">
    <property type="entry name" value="Riboflavin synthase domain-like"/>
    <property type="match status" value="1"/>
</dbReference>
<evidence type="ECO:0000256" key="3">
    <source>
        <dbReference type="ARBA" id="ARBA00022714"/>
    </source>
</evidence>
<keyword evidence="4" id="KW-0479">Metal-binding</keyword>
<dbReference type="EMBL" id="WVRA01000015">
    <property type="protein sequence ID" value="NOE20834.1"/>
    <property type="molecule type" value="Genomic_DNA"/>
</dbReference>
<dbReference type="Proteomes" id="UP000597886">
    <property type="component" value="Unassembled WGS sequence"/>
</dbReference>
<evidence type="ECO:0000259" key="10">
    <source>
        <dbReference type="PROSITE" id="PS51085"/>
    </source>
</evidence>
<dbReference type="Pfam" id="PF00175">
    <property type="entry name" value="NAD_binding_1"/>
    <property type="match status" value="1"/>
</dbReference>
<sequence>MNSRDFFPLRVCGTRVEPDGVAKTVMFDVPDHLMDIFAWRPGQHMSVRFNIDGEEHRRSYSISSSPYSGDPLRITVKRVKGGRVSNFINDTVQEGQTIDVMPPFGSFCLDPDETARRTHYFFGAGSGITPLFAMLNSVLTAEPHSVAHLVYGNTNAKSILLQHELSVLQKAHPERFTINHVFSKPGWWSSAEYWRQGTIDKAAIEALIAEYPPYAQDARYYICGPGDMNQAVKSALMSIDVPQNRIHMESYGAAPDLDTGIEGVDASAELTLEGTRHLISVSKGQTILHAAQSAGLKPPYSCQSGVCGACRAKLTDGTVHMRARMALEDKDIKAGEILTCQSIPTAEKLTISFDQTHR</sequence>
<organism evidence="12 13">
    <name type="scientific">Ruegeria atlantica</name>
    <dbReference type="NCBI Taxonomy" id="81569"/>
    <lineage>
        <taxon>Bacteria</taxon>
        <taxon>Pseudomonadati</taxon>
        <taxon>Pseudomonadota</taxon>
        <taxon>Alphaproteobacteria</taxon>
        <taxon>Rhodobacterales</taxon>
        <taxon>Roseobacteraceae</taxon>
        <taxon>Ruegeria</taxon>
    </lineage>
</organism>
<evidence type="ECO:0000256" key="7">
    <source>
        <dbReference type="ARBA" id="ARBA00023004"/>
    </source>
</evidence>
<dbReference type="InterPro" id="IPR017927">
    <property type="entry name" value="FAD-bd_FR_type"/>
</dbReference>
<evidence type="ECO:0000256" key="2">
    <source>
        <dbReference type="ARBA" id="ARBA00022630"/>
    </source>
</evidence>
<evidence type="ECO:0000259" key="11">
    <source>
        <dbReference type="PROSITE" id="PS51384"/>
    </source>
</evidence>
<dbReference type="GO" id="GO:0046872">
    <property type="term" value="F:metal ion binding"/>
    <property type="evidence" value="ECO:0007669"/>
    <property type="project" value="UniProtKB-KW"/>
</dbReference>
<dbReference type="Gene3D" id="2.40.30.10">
    <property type="entry name" value="Translation factors"/>
    <property type="match status" value="1"/>
</dbReference>